<protein>
    <submittedName>
        <fullName evidence="7">PhoH family protein</fullName>
    </submittedName>
</protein>
<dbReference type="InterPro" id="IPR002716">
    <property type="entry name" value="PIN_dom"/>
</dbReference>
<sequence>MAVKKSDINPTKHYVLDTNVLIHDPQSMFQFEDNVVWIPVEVLEELDRFKSESTTRGANAREVHRRLSERFRTTEQMRAGVKLENGGWLHVYINPALKHEGHDWKLIEESPRSRLALTLFPDLDATDNRILASAAYLADTKADGAILVTKDLNMQLKARALGLDAQDYRTDRVEDNDIRRTQRRSGTEEYAALDIPGHTVQAFASQERIQLPHLEMLLPNQYVLLRNEEEPTHGVPARHIGNGEFVKLRHDHINIRGGRSLQAANLGQRFFLDALYDPAITLVTVYGKAGTGKTLLSVGSALEQVQAGEYEKMLITRVIMPTGRDIGFLPGRMEEKMQPWVQPAYDALDLLLSRPRKPEQFEKKKQSKRKADGSVAAPQQTQNPSGKYARPYEPLMQSGMLEIEAIAHIRGRSLPRAIFIVDEAQQLTPHEAKTLVTRMGKGSKIILIGDLAQIDNPYVDAHTNGLVFTRNRLQGQPFMAHVNLFKGERSEMAEVAANLM</sequence>
<dbReference type="InParanoid" id="B4D8X1"/>
<evidence type="ECO:0000256" key="1">
    <source>
        <dbReference type="ARBA" id="ARBA00010393"/>
    </source>
</evidence>
<dbReference type="Gene3D" id="3.40.50.1010">
    <property type="entry name" value="5'-nuclease"/>
    <property type="match status" value="1"/>
</dbReference>
<dbReference type="GO" id="GO:0005829">
    <property type="term" value="C:cytosol"/>
    <property type="evidence" value="ECO:0007669"/>
    <property type="project" value="TreeGrafter"/>
</dbReference>
<dbReference type="RefSeq" id="WP_006982682.1">
    <property type="nucleotide sequence ID" value="NZ_ABVL01000023.1"/>
</dbReference>
<dbReference type="InterPro" id="IPR027417">
    <property type="entry name" value="P-loop_NTPase"/>
</dbReference>
<comment type="similarity">
    <text evidence="1">Belongs to the PhoH family.</text>
</comment>
<dbReference type="SUPFAM" id="SSF52540">
    <property type="entry name" value="P-loop containing nucleoside triphosphate hydrolases"/>
    <property type="match status" value="1"/>
</dbReference>
<dbReference type="SUPFAM" id="SSF88723">
    <property type="entry name" value="PIN domain-like"/>
    <property type="match status" value="1"/>
</dbReference>
<keyword evidence="2" id="KW-0547">Nucleotide-binding</keyword>
<dbReference type="AlphaFoldDB" id="B4D8X1"/>
<feature type="domain" description="PIN" evidence="6">
    <location>
        <begin position="12"/>
        <end position="156"/>
    </location>
</feature>
<keyword evidence="8" id="KW-1185">Reference proteome</keyword>
<dbReference type="SMART" id="SM00670">
    <property type="entry name" value="PINc"/>
    <property type="match status" value="1"/>
</dbReference>
<dbReference type="InterPro" id="IPR029060">
    <property type="entry name" value="PIN-like_dom_sf"/>
</dbReference>
<dbReference type="GO" id="GO:0005524">
    <property type="term" value="F:ATP binding"/>
    <property type="evidence" value="ECO:0007669"/>
    <property type="project" value="UniProtKB-KW"/>
</dbReference>
<evidence type="ECO:0000313" key="8">
    <source>
        <dbReference type="Proteomes" id="UP000005824"/>
    </source>
</evidence>
<evidence type="ECO:0000259" key="6">
    <source>
        <dbReference type="SMART" id="SM00670"/>
    </source>
</evidence>
<dbReference type="InterPro" id="IPR003714">
    <property type="entry name" value="PhoH"/>
</dbReference>
<dbReference type="Pfam" id="PF13638">
    <property type="entry name" value="PIN_4"/>
    <property type="match status" value="1"/>
</dbReference>
<evidence type="ECO:0000256" key="4">
    <source>
        <dbReference type="ARBA" id="ARBA00046345"/>
    </source>
</evidence>
<dbReference type="EMBL" id="ABVL01000023">
    <property type="protein sequence ID" value="EDY17179.1"/>
    <property type="molecule type" value="Genomic_DNA"/>
</dbReference>
<dbReference type="InterPro" id="IPR051451">
    <property type="entry name" value="PhoH2-like"/>
</dbReference>
<dbReference type="Pfam" id="PF02562">
    <property type="entry name" value="PhoH"/>
    <property type="match status" value="1"/>
</dbReference>
<keyword evidence="3" id="KW-0067">ATP-binding</keyword>
<dbReference type="CDD" id="cd09883">
    <property type="entry name" value="PIN_VapC_PhoHL-ATPase"/>
    <property type="match status" value="1"/>
</dbReference>
<feature type="compositionally biased region" description="Basic and acidic residues" evidence="5">
    <location>
        <begin position="358"/>
        <end position="372"/>
    </location>
</feature>
<dbReference type="Gene3D" id="3.40.50.300">
    <property type="entry name" value="P-loop containing nucleotide triphosphate hydrolases"/>
    <property type="match status" value="1"/>
</dbReference>
<reference evidence="7 8" key="1">
    <citation type="journal article" date="2011" name="J. Bacteriol.">
        <title>Genome sequence of Chthoniobacter flavus Ellin428, an aerobic heterotrophic soil bacterium.</title>
        <authorList>
            <person name="Kant R."/>
            <person name="van Passel M.W."/>
            <person name="Palva A."/>
            <person name="Lucas S."/>
            <person name="Lapidus A."/>
            <person name="Glavina Del Rio T."/>
            <person name="Dalin E."/>
            <person name="Tice H."/>
            <person name="Bruce D."/>
            <person name="Goodwin L."/>
            <person name="Pitluck S."/>
            <person name="Larimer F.W."/>
            <person name="Land M.L."/>
            <person name="Hauser L."/>
            <person name="Sangwan P."/>
            <person name="de Vos W.M."/>
            <person name="Janssen P.H."/>
            <person name="Smidt H."/>
        </authorList>
    </citation>
    <scope>NUCLEOTIDE SEQUENCE [LARGE SCALE GENOMIC DNA]</scope>
    <source>
        <strain evidence="7 8">Ellin428</strain>
    </source>
</reference>
<evidence type="ECO:0000256" key="2">
    <source>
        <dbReference type="ARBA" id="ARBA00022741"/>
    </source>
</evidence>
<dbReference type="PANTHER" id="PTHR30473">
    <property type="entry name" value="PROTEIN PHOH"/>
    <property type="match status" value="1"/>
</dbReference>
<evidence type="ECO:0000313" key="7">
    <source>
        <dbReference type="EMBL" id="EDY17179.1"/>
    </source>
</evidence>
<gene>
    <name evidence="7" type="ORF">CfE428DRAFT_5361</name>
</gene>
<name>B4D8X1_9BACT</name>
<evidence type="ECO:0000256" key="3">
    <source>
        <dbReference type="ARBA" id="ARBA00022840"/>
    </source>
</evidence>
<accession>B4D8X1</accession>
<comment type="caution">
    <text evidence="7">The sequence shown here is derived from an EMBL/GenBank/DDBJ whole genome shotgun (WGS) entry which is preliminary data.</text>
</comment>
<organism evidence="7 8">
    <name type="scientific">Chthoniobacter flavus Ellin428</name>
    <dbReference type="NCBI Taxonomy" id="497964"/>
    <lineage>
        <taxon>Bacteria</taxon>
        <taxon>Pseudomonadati</taxon>
        <taxon>Verrucomicrobiota</taxon>
        <taxon>Spartobacteria</taxon>
        <taxon>Chthoniobacterales</taxon>
        <taxon>Chthoniobacteraceae</taxon>
        <taxon>Chthoniobacter</taxon>
    </lineage>
</organism>
<feature type="region of interest" description="Disordered" evidence="5">
    <location>
        <begin position="358"/>
        <end position="391"/>
    </location>
</feature>
<dbReference type="eggNOG" id="COG1875">
    <property type="taxonomic scope" value="Bacteria"/>
</dbReference>
<proteinExistence type="inferred from homology"/>
<dbReference type="Proteomes" id="UP000005824">
    <property type="component" value="Unassembled WGS sequence"/>
</dbReference>
<dbReference type="PANTHER" id="PTHR30473:SF2">
    <property type="entry name" value="PIN DOMAIN-CONTAINING PROTEIN"/>
    <property type="match status" value="1"/>
</dbReference>
<comment type="similarity">
    <text evidence="4">In the N-terminal section; belongs to the PINc/VapC protein family.</text>
</comment>
<evidence type="ECO:0000256" key="5">
    <source>
        <dbReference type="SAM" id="MobiDB-lite"/>
    </source>
</evidence>